<comment type="caution">
    <text evidence="2">The sequence shown here is derived from an EMBL/GenBank/DDBJ whole genome shotgun (WGS) entry which is preliminary data.</text>
</comment>
<reference evidence="2 3" key="1">
    <citation type="submission" date="2018-03" db="EMBL/GenBank/DDBJ databases">
        <title>Genomic Encyclopedia of Archaeal and Bacterial Type Strains, Phase II (KMG-II): from individual species to whole genera.</title>
        <authorList>
            <person name="Goeker M."/>
        </authorList>
    </citation>
    <scope>NUCLEOTIDE SEQUENCE [LARGE SCALE GENOMIC DNA]</scope>
    <source>
        <strain evidence="2 3">DSM 100214</strain>
    </source>
</reference>
<name>A0A2V3PVG5_9BACT</name>
<keyword evidence="1" id="KW-0812">Transmembrane</keyword>
<dbReference type="RefSeq" id="WP_110308800.1">
    <property type="nucleotide sequence ID" value="NZ_QICL01000001.1"/>
</dbReference>
<sequence>MDRNVDDLRYIRSTMERSTKFLSLSGISGVVAGLVALCGAYLAYLIMRGELSVTGIVLFDLLILAAIVLVTACSVGVYFSMRKAKKTGAKFWTPVTFQLIKDAGLPLVTGGLFSLILVYNGYFGMTAATMLIFYGIALVNAGAKTYDDIKILGFCEIVLGLLAGILIGNGLLLWAIGFGVLHIVYGIVMYMKYDAKSDKANG</sequence>
<dbReference type="EMBL" id="QICL01000001">
    <property type="protein sequence ID" value="PXV68811.1"/>
    <property type="molecule type" value="Genomic_DNA"/>
</dbReference>
<proteinExistence type="predicted"/>
<dbReference type="Proteomes" id="UP000247973">
    <property type="component" value="Unassembled WGS sequence"/>
</dbReference>
<keyword evidence="3" id="KW-1185">Reference proteome</keyword>
<feature type="transmembrane region" description="Helical" evidence="1">
    <location>
        <begin position="173"/>
        <end position="191"/>
    </location>
</feature>
<evidence type="ECO:0000313" key="2">
    <source>
        <dbReference type="EMBL" id="PXV68811.1"/>
    </source>
</evidence>
<keyword evidence="1" id="KW-1133">Transmembrane helix</keyword>
<feature type="transmembrane region" description="Helical" evidence="1">
    <location>
        <begin position="56"/>
        <end position="79"/>
    </location>
</feature>
<dbReference type="OrthoDB" id="1120881at2"/>
<protein>
    <submittedName>
        <fullName evidence="2">Uncharacterized protein</fullName>
    </submittedName>
</protein>
<feature type="transmembrane region" description="Helical" evidence="1">
    <location>
        <begin position="21"/>
        <end position="44"/>
    </location>
</feature>
<accession>A0A2V3PVG5</accession>
<dbReference type="AlphaFoldDB" id="A0A2V3PVG5"/>
<evidence type="ECO:0000313" key="3">
    <source>
        <dbReference type="Proteomes" id="UP000247973"/>
    </source>
</evidence>
<keyword evidence="1" id="KW-0472">Membrane</keyword>
<gene>
    <name evidence="2" type="ORF">CLV62_10175</name>
</gene>
<organism evidence="2 3">
    <name type="scientific">Dysgonomonas alginatilytica</name>
    <dbReference type="NCBI Taxonomy" id="1605892"/>
    <lineage>
        <taxon>Bacteria</taxon>
        <taxon>Pseudomonadati</taxon>
        <taxon>Bacteroidota</taxon>
        <taxon>Bacteroidia</taxon>
        <taxon>Bacteroidales</taxon>
        <taxon>Dysgonomonadaceae</taxon>
        <taxon>Dysgonomonas</taxon>
    </lineage>
</organism>
<feature type="transmembrane region" description="Helical" evidence="1">
    <location>
        <begin position="122"/>
        <end position="139"/>
    </location>
</feature>
<evidence type="ECO:0000256" key="1">
    <source>
        <dbReference type="SAM" id="Phobius"/>
    </source>
</evidence>